<protein>
    <recommendedName>
        <fullName evidence="10">Bifunctional purine biosynthesis protein PurH</fullName>
    </recommendedName>
    <domain>
        <recommendedName>
            <fullName evidence="10">Phosphoribosylaminoimidazolecarboxamide formyltransferase</fullName>
            <ecNumber evidence="10">2.1.2.3</ecNumber>
        </recommendedName>
        <alternativeName>
            <fullName evidence="10">AICAR transformylase</fullName>
        </alternativeName>
    </domain>
    <domain>
        <recommendedName>
            <fullName evidence="10">IMP cyclohydrolase</fullName>
            <ecNumber evidence="10">3.5.4.10</ecNumber>
        </recommendedName>
        <alternativeName>
            <fullName evidence="10">ATIC</fullName>
        </alternativeName>
        <alternativeName>
            <fullName evidence="10">IMP synthase</fullName>
        </alternativeName>
        <alternativeName>
            <fullName evidence="10">Inosinicase</fullName>
        </alternativeName>
    </domain>
</protein>
<reference evidence="13" key="1">
    <citation type="submission" date="2016-10" db="EMBL/GenBank/DDBJ databases">
        <authorList>
            <person name="Varghese N."/>
            <person name="Submissions S."/>
        </authorList>
    </citation>
    <scope>NUCLEOTIDE SEQUENCE [LARGE SCALE GENOMIC DNA]</scope>
    <source>
        <strain evidence="13">DSM 25232 / NCIMB 14723 / 92V</strain>
    </source>
</reference>
<dbReference type="PANTHER" id="PTHR11692">
    <property type="entry name" value="BIFUNCTIONAL PURINE BIOSYNTHESIS PROTEIN PURH"/>
    <property type="match status" value="1"/>
</dbReference>
<evidence type="ECO:0000256" key="1">
    <source>
        <dbReference type="ARBA" id="ARBA00004844"/>
    </source>
</evidence>
<keyword evidence="4 10" id="KW-0808">Transferase</keyword>
<evidence type="ECO:0000256" key="2">
    <source>
        <dbReference type="ARBA" id="ARBA00004954"/>
    </source>
</evidence>
<dbReference type="InterPro" id="IPR036914">
    <property type="entry name" value="MGS-like_dom_sf"/>
</dbReference>
<dbReference type="AlphaFoldDB" id="A0A1H7NHZ7"/>
<evidence type="ECO:0000313" key="13">
    <source>
        <dbReference type="Proteomes" id="UP000198521"/>
    </source>
</evidence>
<dbReference type="SUPFAM" id="SSF52335">
    <property type="entry name" value="Methylglyoxal synthase-like"/>
    <property type="match status" value="1"/>
</dbReference>
<dbReference type="GO" id="GO:0006189">
    <property type="term" value="P:'de novo' IMP biosynthetic process"/>
    <property type="evidence" value="ECO:0007669"/>
    <property type="project" value="UniProtKB-UniRule"/>
</dbReference>
<comment type="similarity">
    <text evidence="3 10">Belongs to the PurH family.</text>
</comment>
<dbReference type="InterPro" id="IPR011607">
    <property type="entry name" value="MGS-like_dom"/>
</dbReference>
<dbReference type="GO" id="GO:0005829">
    <property type="term" value="C:cytosol"/>
    <property type="evidence" value="ECO:0007669"/>
    <property type="project" value="TreeGrafter"/>
</dbReference>
<dbReference type="PANTHER" id="PTHR11692:SF0">
    <property type="entry name" value="BIFUNCTIONAL PURINE BIOSYNTHESIS PROTEIN ATIC"/>
    <property type="match status" value="1"/>
</dbReference>
<keyword evidence="13" id="KW-1185">Reference proteome</keyword>
<dbReference type="FunFam" id="3.40.140.20:FF:000001">
    <property type="entry name" value="Bifunctional purine biosynthesis protein PurH"/>
    <property type="match status" value="1"/>
</dbReference>
<dbReference type="STRING" id="1038014.SAMN04487910_2094"/>
<dbReference type="CDD" id="cd01421">
    <property type="entry name" value="IMPCH"/>
    <property type="match status" value="1"/>
</dbReference>
<keyword evidence="5 10" id="KW-0658">Purine biosynthesis</keyword>
<dbReference type="Proteomes" id="UP000198521">
    <property type="component" value="Unassembled WGS sequence"/>
</dbReference>
<comment type="domain">
    <text evidence="10">The IMP cyclohydrolase activity resides in the N-terminal region.</text>
</comment>
<dbReference type="SMART" id="SM00851">
    <property type="entry name" value="MGS"/>
    <property type="match status" value="1"/>
</dbReference>
<comment type="catalytic activity">
    <reaction evidence="8 10">
        <text>(6R)-10-formyltetrahydrofolate + 5-amino-1-(5-phospho-beta-D-ribosyl)imidazole-4-carboxamide = 5-formamido-1-(5-phospho-D-ribosyl)imidazole-4-carboxamide + (6S)-5,6,7,8-tetrahydrofolate</text>
        <dbReference type="Rhea" id="RHEA:22192"/>
        <dbReference type="ChEBI" id="CHEBI:57453"/>
        <dbReference type="ChEBI" id="CHEBI:58467"/>
        <dbReference type="ChEBI" id="CHEBI:58475"/>
        <dbReference type="ChEBI" id="CHEBI:195366"/>
        <dbReference type="EC" id="2.1.2.3"/>
    </reaction>
</comment>
<dbReference type="InterPro" id="IPR002695">
    <property type="entry name" value="PurH-like"/>
</dbReference>
<dbReference type="NCBIfam" id="NF002049">
    <property type="entry name" value="PRK00881.1"/>
    <property type="match status" value="1"/>
</dbReference>
<evidence type="ECO:0000259" key="11">
    <source>
        <dbReference type="PROSITE" id="PS51855"/>
    </source>
</evidence>
<dbReference type="SMART" id="SM00798">
    <property type="entry name" value="AICARFT_IMPCHas"/>
    <property type="match status" value="1"/>
</dbReference>
<accession>A0A1H7NHZ7</accession>
<dbReference type="EMBL" id="FOAB01000003">
    <property type="protein sequence ID" value="SEL23004.1"/>
    <property type="molecule type" value="Genomic_DNA"/>
</dbReference>
<dbReference type="InterPro" id="IPR016193">
    <property type="entry name" value="Cytidine_deaminase-like"/>
</dbReference>
<proteinExistence type="inferred from homology"/>
<name>A0A1H7NHZ7_AQUAM</name>
<evidence type="ECO:0000256" key="6">
    <source>
        <dbReference type="ARBA" id="ARBA00022801"/>
    </source>
</evidence>
<dbReference type="Pfam" id="PF01808">
    <property type="entry name" value="AICARFT_IMPCHas"/>
    <property type="match status" value="1"/>
</dbReference>
<dbReference type="RefSeq" id="WP_091408052.1">
    <property type="nucleotide sequence ID" value="NZ_FOAB01000003.1"/>
</dbReference>
<dbReference type="Gene3D" id="3.40.140.20">
    <property type="match status" value="2"/>
</dbReference>
<evidence type="ECO:0000256" key="4">
    <source>
        <dbReference type="ARBA" id="ARBA00022679"/>
    </source>
</evidence>
<evidence type="ECO:0000256" key="7">
    <source>
        <dbReference type="ARBA" id="ARBA00023268"/>
    </source>
</evidence>
<dbReference type="EC" id="3.5.4.10" evidence="10"/>
<dbReference type="PIRSF" id="PIRSF000414">
    <property type="entry name" value="AICARFT_IMPCHas"/>
    <property type="match status" value="1"/>
</dbReference>
<comment type="pathway">
    <text evidence="2 10">Purine metabolism; IMP biosynthesis via de novo pathway; 5-formamido-1-(5-phospho-D-ribosyl)imidazole-4-carboxamide from 5-amino-1-(5-phospho-D-ribosyl)imidazole-4-carboxamide (10-formyl THF route): step 1/1.</text>
</comment>
<feature type="domain" description="MGS-like" evidence="11">
    <location>
        <begin position="1"/>
        <end position="149"/>
    </location>
</feature>
<dbReference type="UniPathway" id="UPA00074">
    <property type="reaction ID" value="UER00133"/>
</dbReference>
<sequence>MSNTKTAKSALISVFSKDGLAPIVKKLDELGITIYSTGGTEKFIKDQGVNVIPVEDVTSYPSILGGRVKTLHPKVFGGILNRQNNDSDVAELEQYEIPQIDIVIVDLYPFEKTVASGAPEQDIIEKIDIGGISLIRAAAKNFADVTCVASVEDYAEFLEVISEGNGSISLKDRKRFAAKAFNVSSHYDSAIFNYFNSDHEIASLKISETKGKVLRYGENPHQKGFFFGDFDAMFDKLHGKELSYNNLLDVDAAVSLMNEFKDDAPTFAILKHNNACGLAQRPTIHQAYVDALAGDPTSAFGGVLVSNTEIDIATAEEIHKLFCEVVIAPSYSDKALEILKGKKNRIILIQKNIELPKTQVRSCLNGALVQDKDLKTDAKEDLNTVTKVTPTETQIEDLLFASKICKHTKSNTIVFTKGKQLLASGTGQTSRVDALKQSVEKAKSFNFDLNGAVMASDAFFPFPDCVELADNAGIKAVIQPGGSIKDQLSIDYCDANGIAMVMTGTRHFKH</sequence>
<dbReference type="FunFam" id="3.40.140.20:FF:000005">
    <property type="entry name" value="Bifunctional purine biosynthesis protein PurH"/>
    <property type="match status" value="1"/>
</dbReference>
<evidence type="ECO:0000256" key="8">
    <source>
        <dbReference type="ARBA" id="ARBA00050488"/>
    </source>
</evidence>
<dbReference type="EC" id="2.1.2.3" evidence="10"/>
<evidence type="ECO:0000313" key="12">
    <source>
        <dbReference type="EMBL" id="SEL23004.1"/>
    </source>
</evidence>
<comment type="catalytic activity">
    <reaction evidence="9 10">
        <text>IMP + H2O = 5-formamido-1-(5-phospho-D-ribosyl)imidazole-4-carboxamide</text>
        <dbReference type="Rhea" id="RHEA:18445"/>
        <dbReference type="ChEBI" id="CHEBI:15377"/>
        <dbReference type="ChEBI" id="CHEBI:58053"/>
        <dbReference type="ChEBI" id="CHEBI:58467"/>
        <dbReference type="EC" id="3.5.4.10"/>
    </reaction>
</comment>
<dbReference type="FunFam" id="3.40.50.1380:FF:000001">
    <property type="entry name" value="Bifunctional purine biosynthesis protein PurH"/>
    <property type="match status" value="1"/>
</dbReference>
<dbReference type="OrthoDB" id="9802065at2"/>
<dbReference type="Pfam" id="PF02142">
    <property type="entry name" value="MGS"/>
    <property type="match status" value="1"/>
</dbReference>
<dbReference type="Gene3D" id="3.40.50.1380">
    <property type="entry name" value="Methylglyoxal synthase-like domain"/>
    <property type="match status" value="1"/>
</dbReference>
<evidence type="ECO:0000256" key="10">
    <source>
        <dbReference type="HAMAP-Rule" id="MF_00139"/>
    </source>
</evidence>
<evidence type="ECO:0000256" key="3">
    <source>
        <dbReference type="ARBA" id="ARBA00007667"/>
    </source>
</evidence>
<keyword evidence="7 10" id="KW-0511">Multifunctional enzyme</keyword>
<dbReference type="GO" id="GO:0004643">
    <property type="term" value="F:phosphoribosylaminoimidazolecarboxamide formyltransferase activity"/>
    <property type="evidence" value="ECO:0007669"/>
    <property type="project" value="UniProtKB-UniRule"/>
</dbReference>
<organism evidence="12 13">
    <name type="scientific">Aquimarina amphilecti</name>
    <dbReference type="NCBI Taxonomy" id="1038014"/>
    <lineage>
        <taxon>Bacteria</taxon>
        <taxon>Pseudomonadati</taxon>
        <taxon>Bacteroidota</taxon>
        <taxon>Flavobacteriia</taxon>
        <taxon>Flavobacteriales</taxon>
        <taxon>Flavobacteriaceae</taxon>
        <taxon>Aquimarina</taxon>
    </lineage>
</organism>
<evidence type="ECO:0000256" key="5">
    <source>
        <dbReference type="ARBA" id="ARBA00022755"/>
    </source>
</evidence>
<dbReference type="GO" id="GO:0003937">
    <property type="term" value="F:IMP cyclohydrolase activity"/>
    <property type="evidence" value="ECO:0007669"/>
    <property type="project" value="UniProtKB-UniRule"/>
</dbReference>
<comment type="pathway">
    <text evidence="1 10">Purine metabolism; IMP biosynthesis via de novo pathway; IMP from 5-formamido-1-(5-phospho-D-ribosyl)imidazole-4-carboxamide: step 1/1.</text>
</comment>
<dbReference type="HAMAP" id="MF_00139">
    <property type="entry name" value="PurH"/>
    <property type="match status" value="1"/>
</dbReference>
<gene>
    <name evidence="10" type="primary">purH</name>
    <name evidence="12" type="ORF">SAMN04487910_2094</name>
</gene>
<dbReference type="SUPFAM" id="SSF53927">
    <property type="entry name" value="Cytidine deaminase-like"/>
    <property type="match status" value="1"/>
</dbReference>
<dbReference type="PROSITE" id="PS51855">
    <property type="entry name" value="MGS"/>
    <property type="match status" value="1"/>
</dbReference>
<dbReference type="NCBIfam" id="TIGR00355">
    <property type="entry name" value="purH"/>
    <property type="match status" value="1"/>
</dbReference>
<keyword evidence="6 10" id="KW-0378">Hydrolase</keyword>
<evidence type="ECO:0000256" key="9">
    <source>
        <dbReference type="ARBA" id="ARBA00050687"/>
    </source>
</evidence>
<dbReference type="InterPro" id="IPR024051">
    <property type="entry name" value="AICAR_Tfase_dup_dom_sf"/>
</dbReference>